<evidence type="ECO:0000256" key="1">
    <source>
        <dbReference type="SAM" id="Phobius"/>
    </source>
</evidence>
<reference evidence="2 3" key="1">
    <citation type="submission" date="2024-10" db="EMBL/GenBank/DDBJ databases">
        <title>Updated reference genomes for cyclostephanoid diatoms.</title>
        <authorList>
            <person name="Roberts W.R."/>
            <person name="Alverson A.J."/>
        </authorList>
    </citation>
    <scope>NUCLEOTIDE SEQUENCE [LARGE SCALE GENOMIC DNA]</scope>
    <source>
        <strain evidence="2 3">AJA276-08</strain>
    </source>
</reference>
<accession>A0ABD3Q222</accession>
<evidence type="ECO:0000313" key="3">
    <source>
        <dbReference type="Proteomes" id="UP001530315"/>
    </source>
</evidence>
<dbReference type="Proteomes" id="UP001530315">
    <property type="component" value="Unassembled WGS sequence"/>
</dbReference>
<keyword evidence="1" id="KW-1133">Transmembrane helix</keyword>
<evidence type="ECO:0008006" key="4">
    <source>
        <dbReference type="Google" id="ProtNLM"/>
    </source>
</evidence>
<name>A0ABD3Q222_9STRA</name>
<dbReference type="AlphaFoldDB" id="A0ABD3Q222"/>
<dbReference type="EMBL" id="JALLAZ020000495">
    <property type="protein sequence ID" value="KAL3793904.1"/>
    <property type="molecule type" value="Genomic_DNA"/>
</dbReference>
<organism evidence="2 3">
    <name type="scientific">Stephanodiscus triporus</name>
    <dbReference type="NCBI Taxonomy" id="2934178"/>
    <lineage>
        <taxon>Eukaryota</taxon>
        <taxon>Sar</taxon>
        <taxon>Stramenopiles</taxon>
        <taxon>Ochrophyta</taxon>
        <taxon>Bacillariophyta</taxon>
        <taxon>Coscinodiscophyceae</taxon>
        <taxon>Thalassiosirophycidae</taxon>
        <taxon>Stephanodiscales</taxon>
        <taxon>Stephanodiscaceae</taxon>
        <taxon>Stephanodiscus</taxon>
    </lineage>
</organism>
<sequence>MIASNHSTDLDSIVLSSNEGYVETPSDNELANIPSKHAQLRRLSTFSKKYDVKGDGVLDSAERAMRNMDESRRGFLTNEKVYMMMQLHLETQNQLFHVRRIMFVLLALVVILAVSNLGTSFAAASFAKDTSTSSNAEITDKHTHEALSTQSAVESIEIERTRITPDGERKLCTPGASDIDCETESSLTISNTQCHDMIGHCSRGNTVDLKRTWKNGDVSFFNVCPFKSGTISKTSKSKLRNSVGKSFFFQDLIAHCSVDGDAVAQELGEICEVAGDCVSLNCARNTTRIDDCKDNCEKLRFSASRLPLCISNCDYPTCHPSPLSAF</sequence>
<protein>
    <recommendedName>
        <fullName evidence="4">EF-hand domain-containing protein</fullName>
    </recommendedName>
</protein>
<feature type="transmembrane region" description="Helical" evidence="1">
    <location>
        <begin position="101"/>
        <end position="127"/>
    </location>
</feature>
<proteinExistence type="predicted"/>
<keyword evidence="1" id="KW-0812">Transmembrane</keyword>
<gene>
    <name evidence="2" type="ORF">ACHAW5_007067</name>
</gene>
<keyword evidence="1" id="KW-0472">Membrane</keyword>
<evidence type="ECO:0000313" key="2">
    <source>
        <dbReference type="EMBL" id="KAL3793904.1"/>
    </source>
</evidence>
<keyword evidence="3" id="KW-1185">Reference proteome</keyword>
<comment type="caution">
    <text evidence="2">The sequence shown here is derived from an EMBL/GenBank/DDBJ whole genome shotgun (WGS) entry which is preliminary data.</text>
</comment>